<protein>
    <recommendedName>
        <fullName evidence="3">BTB domain-containing protein</fullName>
    </recommendedName>
</protein>
<evidence type="ECO:0000313" key="1">
    <source>
        <dbReference type="EMBL" id="KAJ7350433.1"/>
    </source>
</evidence>
<organism evidence="1 2">
    <name type="scientific">Mycena albidolilacea</name>
    <dbReference type="NCBI Taxonomy" id="1033008"/>
    <lineage>
        <taxon>Eukaryota</taxon>
        <taxon>Fungi</taxon>
        <taxon>Dikarya</taxon>
        <taxon>Basidiomycota</taxon>
        <taxon>Agaricomycotina</taxon>
        <taxon>Agaricomycetes</taxon>
        <taxon>Agaricomycetidae</taxon>
        <taxon>Agaricales</taxon>
        <taxon>Marasmiineae</taxon>
        <taxon>Mycenaceae</taxon>
        <taxon>Mycena</taxon>
    </lineage>
</organism>
<dbReference type="Proteomes" id="UP001218218">
    <property type="component" value="Unassembled WGS sequence"/>
</dbReference>
<evidence type="ECO:0000313" key="2">
    <source>
        <dbReference type="Proteomes" id="UP001218218"/>
    </source>
</evidence>
<proteinExistence type="predicted"/>
<gene>
    <name evidence="1" type="ORF">DFH08DRAFT_110198</name>
</gene>
<keyword evidence="2" id="KW-1185">Reference proteome</keyword>
<name>A0AAD7A737_9AGAR</name>
<accession>A0AAD7A737</accession>
<dbReference type="Gene3D" id="3.30.710.10">
    <property type="entry name" value="Potassium Channel Kv1.1, Chain A"/>
    <property type="match status" value="1"/>
</dbReference>
<dbReference type="AlphaFoldDB" id="A0AAD7A737"/>
<dbReference type="EMBL" id="JARIHO010000014">
    <property type="protein sequence ID" value="KAJ7350433.1"/>
    <property type="molecule type" value="Genomic_DNA"/>
</dbReference>
<sequence length="332" mass="37443">MNSKSMLNENSAATHPELARAEGLWFADGGLIIQAETTLFRVYREFLAVHSGVFRDMLFIPIPADAETMDGCPLVRLQDSAEDTAYFLKALLYPDFFKSFPGPTTFDILSGVLRMSHKYDVDALQKRALIHLSARFPTTLDGWDETKAVDTTFGATLSSLLAVVILARQVDALWILPSAFYRLCEERYADNHIINGEGGFELTATDKLTCVSGVRKLETTFTSKVLKFLYHPRGFPGCRSSAVCAESRAKAAWTAEVSRNYSPQLSTRDLLPLNNWTCDDWEDFLDLCCKTCIAAMKVQHQKARESVWNELPFVFQLPDWVELERMKAEALR</sequence>
<evidence type="ECO:0008006" key="3">
    <source>
        <dbReference type="Google" id="ProtNLM"/>
    </source>
</evidence>
<dbReference type="InterPro" id="IPR011333">
    <property type="entry name" value="SKP1/BTB/POZ_sf"/>
</dbReference>
<reference evidence="1" key="1">
    <citation type="submission" date="2023-03" db="EMBL/GenBank/DDBJ databases">
        <title>Massive genome expansion in bonnet fungi (Mycena s.s.) driven by repeated elements and novel gene families across ecological guilds.</title>
        <authorList>
            <consortium name="Lawrence Berkeley National Laboratory"/>
            <person name="Harder C.B."/>
            <person name="Miyauchi S."/>
            <person name="Viragh M."/>
            <person name="Kuo A."/>
            <person name="Thoen E."/>
            <person name="Andreopoulos B."/>
            <person name="Lu D."/>
            <person name="Skrede I."/>
            <person name="Drula E."/>
            <person name="Henrissat B."/>
            <person name="Morin E."/>
            <person name="Kohler A."/>
            <person name="Barry K."/>
            <person name="LaButti K."/>
            <person name="Morin E."/>
            <person name="Salamov A."/>
            <person name="Lipzen A."/>
            <person name="Mereny Z."/>
            <person name="Hegedus B."/>
            <person name="Baldrian P."/>
            <person name="Stursova M."/>
            <person name="Weitz H."/>
            <person name="Taylor A."/>
            <person name="Grigoriev I.V."/>
            <person name="Nagy L.G."/>
            <person name="Martin F."/>
            <person name="Kauserud H."/>
        </authorList>
    </citation>
    <scope>NUCLEOTIDE SEQUENCE</scope>
    <source>
        <strain evidence="1">CBHHK002</strain>
    </source>
</reference>
<comment type="caution">
    <text evidence="1">The sequence shown here is derived from an EMBL/GenBank/DDBJ whole genome shotgun (WGS) entry which is preliminary data.</text>
</comment>